<gene>
    <name evidence="1" type="ORF">CK503_08420</name>
</gene>
<reference evidence="1 2" key="1">
    <citation type="submission" date="2017-08" db="EMBL/GenBank/DDBJ databases">
        <title>Aliifodinibius alkalisoli sp. nov., isolated from saline alkaline soil.</title>
        <authorList>
            <person name="Liu D."/>
            <person name="Zhang G."/>
        </authorList>
    </citation>
    <scope>NUCLEOTIDE SEQUENCE [LARGE SCALE GENOMIC DNA]</scope>
    <source>
        <strain evidence="1 2">WN023</strain>
    </source>
</reference>
<dbReference type="InterPro" id="IPR029035">
    <property type="entry name" value="DHS-like_NAD/FAD-binding_dom"/>
</dbReference>
<dbReference type="AlphaFoldDB" id="A0A2A2GBH2"/>
<name>A0A2A2GBH2_9BACT</name>
<evidence type="ECO:0000313" key="2">
    <source>
        <dbReference type="Proteomes" id="UP000218831"/>
    </source>
</evidence>
<dbReference type="OrthoDB" id="1688888at2"/>
<proteinExistence type="predicted"/>
<accession>A0A2A2GBH2</accession>
<dbReference type="SUPFAM" id="SSF52467">
    <property type="entry name" value="DHS-like NAD/FAD-binding domain"/>
    <property type="match status" value="1"/>
</dbReference>
<keyword evidence="2" id="KW-1185">Reference proteome</keyword>
<comment type="caution">
    <text evidence="1">The sequence shown here is derived from an EMBL/GenBank/DDBJ whole genome shotgun (WGS) entry which is preliminary data.</text>
</comment>
<dbReference type="RefSeq" id="WP_095606358.1">
    <property type="nucleotide sequence ID" value="NZ_NSKE01000005.1"/>
</dbReference>
<dbReference type="Pfam" id="PF13289">
    <property type="entry name" value="SIR2_2"/>
    <property type="match status" value="1"/>
</dbReference>
<protein>
    <submittedName>
        <fullName evidence="1">Uncharacterized protein</fullName>
    </submittedName>
</protein>
<dbReference type="EMBL" id="NSKE01000005">
    <property type="protein sequence ID" value="PAU94227.1"/>
    <property type="molecule type" value="Genomic_DNA"/>
</dbReference>
<dbReference type="Proteomes" id="UP000218831">
    <property type="component" value="Unassembled WGS sequence"/>
</dbReference>
<sequence>MRFIKNGPDIPVQLIQALEEERLVIFCGAGVSMKAGLPNFKGLVCQLKKKLGASFDSIEQQEFDKKNYDRVIGLLEREERFGAKIVRKYVREILATPSNPDLSTHDAILKLSTLSNGSKRLITTNFDLLFEQVDNDLKVASAPTLPPPKPKKWNSLVHLHGKFDKHDPLCKHLVLTSSDFGTAYLLERWASVFISELFNHYTVLFIGYGLNDPVMRYLVDALSIERSIDQRIKKAYALVEYKSKENRDSIREEWKAKNIIPILYHNDDNQHEKLHKSLIRWSKIFEGGATSKREIVKKVAPNEPDSLSIEQVDQLCWAIFQSDTPSYARQFADIKPTPPISWLDTFEKRDLLSELVSPEQNFSLAGYYSRTKSPPSLNDKEIAIGRWLSQHLENKRLIDWVVEQGGNLHPQFEDYIRRRLQSDGSEIKEPYKKAWSTLTSGYLFSSQNQFVNPYHLKKIEWTKATRLKLLEFLKPQISVRKYINWGVGEKKETSDAIESTKELIRAEISLKIGNTAQSVFDDLRQRDDWSTILSDIVFTVIQYLREAYDLLEIAGVVTEEYDQSHIHQPSIEPHEQNNHFQDQTFLIELIREAIDQHEEDANKVKSIIEVLLSHPYPIFKRISLYAVNKINAYYKVYDLILDKPDAWLWRYSVRKEIYEYLPNLWDEINFIERSNLFDVIRKGPSRELFIDDLEDEELEEAVDRNVWNLLVRINYHSETGLNKKQRNLLNQIEGRRPNFSYRGTEREDFLFWSESGSRSYQTDYSIDDLKSQSLNERVDTLLDHEDHRRGLIENWRTFCSQYPSEANETLNHILRKKRFDEDVFSTAFHGLNLDVISSSDILDLLLSLSREQASLIIRSSSKLLQSISEEYDVVPTDKFYTLWDRLYPFAVKGSSSLSDSDRINQAINHPAGYLVFALIIVTNQYNLKKGDGFPVEIKERLMRVISSEQGSDNLGQVILGRYLPFLNSIDPKWSQNELIPLFDLSDREQSINLWQGYLWNPSINIELWEYIKPYFIKTFDYLDKLEGGSKNLAQILALVNTMDEYDISSKVIRKSLKKLTDEDRAEFFRWFELYLDNTDKEDEKAKIWRQVLIPLFNTTWPKERKYKSEIVANKIATVLLKSEDAFPEAVKVCKPYLVPRSERFYHPHELLETDLIERFPEAALIFINKSTPENPPQWFAPIHKVLHRIEQTNEKLKDREEFKRLQKIIIENNLDWLE</sequence>
<evidence type="ECO:0000313" key="1">
    <source>
        <dbReference type="EMBL" id="PAU94227.1"/>
    </source>
</evidence>
<dbReference type="Gene3D" id="3.40.50.1220">
    <property type="entry name" value="TPP-binding domain"/>
    <property type="match status" value="1"/>
</dbReference>
<organism evidence="1 2">
    <name type="scientific">Fodinibius salipaludis</name>
    <dbReference type="NCBI Taxonomy" id="2032627"/>
    <lineage>
        <taxon>Bacteria</taxon>
        <taxon>Pseudomonadati</taxon>
        <taxon>Balneolota</taxon>
        <taxon>Balneolia</taxon>
        <taxon>Balneolales</taxon>
        <taxon>Balneolaceae</taxon>
        <taxon>Fodinibius</taxon>
    </lineage>
</organism>